<feature type="binding site" evidence="7">
    <location>
        <position position="130"/>
    </location>
    <ligand>
        <name>a 1,2-diacyl-sn-glycero-3-phospho-(1'-sn-glycerol)</name>
        <dbReference type="ChEBI" id="CHEBI:64716"/>
    </ligand>
</feature>
<evidence type="ECO:0000256" key="3">
    <source>
        <dbReference type="ARBA" id="ARBA00022679"/>
    </source>
</evidence>
<evidence type="ECO:0000256" key="6">
    <source>
        <dbReference type="ARBA" id="ARBA00023136"/>
    </source>
</evidence>
<dbReference type="KEGG" id="cmah:C1I91_00495"/>
<keyword evidence="2 7" id="KW-1003">Cell membrane</keyword>
<keyword evidence="5 7" id="KW-1133">Transmembrane helix</keyword>
<evidence type="ECO:0000256" key="7">
    <source>
        <dbReference type="HAMAP-Rule" id="MF_01147"/>
    </source>
</evidence>
<feature type="transmembrane region" description="Helical" evidence="7">
    <location>
        <begin position="45"/>
        <end position="67"/>
    </location>
</feature>
<gene>
    <name evidence="7" type="primary">lgt</name>
    <name evidence="8" type="ORF">C1I91_00495</name>
</gene>
<evidence type="ECO:0000313" key="9">
    <source>
        <dbReference type="Proteomes" id="UP000286268"/>
    </source>
</evidence>
<organism evidence="8 9">
    <name type="scientific">Clostridium manihotivorum</name>
    <dbReference type="NCBI Taxonomy" id="2320868"/>
    <lineage>
        <taxon>Bacteria</taxon>
        <taxon>Bacillati</taxon>
        <taxon>Bacillota</taxon>
        <taxon>Clostridia</taxon>
        <taxon>Eubacteriales</taxon>
        <taxon>Clostridiaceae</taxon>
        <taxon>Clostridium</taxon>
    </lineage>
</organism>
<dbReference type="PANTHER" id="PTHR30589:SF0">
    <property type="entry name" value="PHOSPHATIDYLGLYCEROL--PROLIPOPROTEIN DIACYLGLYCERYL TRANSFERASE"/>
    <property type="match status" value="1"/>
</dbReference>
<sequence length="259" mass="29152">MNPVAFSVFGLDIRWYGLLISFGVLAALALAYFTCKLKGTSFDKLMDIFILAFPMAIIGARLYYVVFEFDYYKNNLGQIINIRQGGLAIHGGVIFALVTALIYTKIKKLNFFEFADIAAPSIILAQAIGRWGNFFNGEAHGGVVSQEFISKFPKFIQSGMLIDGVYYNPTFLYESLWNILVCIILLVILYRRKSEHKGIVLGSYMILYSIGRFFIEGLRTDSLYMAFGLRTAQVVSGALIIFGIILITAILRRKKGIFY</sequence>
<dbReference type="EMBL" id="CP025746">
    <property type="protein sequence ID" value="QAA30287.1"/>
    <property type="molecule type" value="Genomic_DNA"/>
</dbReference>
<evidence type="ECO:0000256" key="1">
    <source>
        <dbReference type="ARBA" id="ARBA00007150"/>
    </source>
</evidence>
<comment type="subcellular location">
    <subcellularLocation>
        <location evidence="7">Cell membrane</location>
        <topology evidence="7">Multi-pass membrane protein</topology>
    </subcellularLocation>
</comment>
<comment type="pathway">
    <text evidence="7">Protein modification; lipoprotein biosynthesis (diacylglyceryl transfer).</text>
</comment>
<evidence type="ECO:0000313" key="8">
    <source>
        <dbReference type="EMBL" id="QAA30287.1"/>
    </source>
</evidence>
<feature type="transmembrane region" description="Helical" evidence="7">
    <location>
        <begin position="13"/>
        <end position="33"/>
    </location>
</feature>
<dbReference type="PROSITE" id="PS01311">
    <property type="entry name" value="LGT"/>
    <property type="match status" value="1"/>
</dbReference>
<dbReference type="EC" id="2.5.1.145" evidence="7"/>
<name>A0A410DMJ2_9CLOT</name>
<keyword evidence="3 7" id="KW-0808">Transferase</keyword>
<keyword evidence="4 7" id="KW-0812">Transmembrane</keyword>
<evidence type="ECO:0000256" key="2">
    <source>
        <dbReference type="ARBA" id="ARBA00022475"/>
    </source>
</evidence>
<dbReference type="Proteomes" id="UP000286268">
    <property type="component" value="Chromosome"/>
</dbReference>
<reference evidence="8 9" key="1">
    <citation type="submission" date="2018-01" db="EMBL/GenBank/DDBJ databases">
        <title>Genome Sequencing and Assembly of Anaerobacter polyendosporus strain CT4.</title>
        <authorList>
            <person name="Tachaapaikoon C."/>
            <person name="Sutheeworapong S."/>
            <person name="Jenjaroenpun P."/>
            <person name="Wongsurawat T."/>
            <person name="Nookeaw I."/>
            <person name="Cheawchanlertfa P."/>
            <person name="Kosugi A."/>
            <person name="Cheevadhanarak S."/>
            <person name="Ratanakhanokchai K."/>
        </authorList>
    </citation>
    <scope>NUCLEOTIDE SEQUENCE [LARGE SCALE GENOMIC DNA]</scope>
    <source>
        <strain evidence="8 9">CT4</strain>
    </source>
</reference>
<dbReference type="OrthoDB" id="871140at2"/>
<dbReference type="GO" id="GO:0005886">
    <property type="term" value="C:plasma membrane"/>
    <property type="evidence" value="ECO:0007669"/>
    <property type="project" value="UniProtKB-SubCell"/>
</dbReference>
<comment type="catalytic activity">
    <reaction evidence="7">
        <text>L-cysteinyl-[prolipoprotein] + a 1,2-diacyl-sn-glycero-3-phospho-(1'-sn-glycerol) = an S-1,2-diacyl-sn-glyceryl-L-cysteinyl-[prolipoprotein] + sn-glycerol 1-phosphate + H(+)</text>
        <dbReference type="Rhea" id="RHEA:56712"/>
        <dbReference type="Rhea" id="RHEA-COMP:14679"/>
        <dbReference type="Rhea" id="RHEA-COMP:14680"/>
        <dbReference type="ChEBI" id="CHEBI:15378"/>
        <dbReference type="ChEBI" id="CHEBI:29950"/>
        <dbReference type="ChEBI" id="CHEBI:57685"/>
        <dbReference type="ChEBI" id="CHEBI:64716"/>
        <dbReference type="ChEBI" id="CHEBI:140658"/>
        <dbReference type="EC" id="2.5.1.145"/>
    </reaction>
</comment>
<keyword evidence="8" id="KW-0449">Lipoprotein</keyword>
<dbReference type="NCBIfam" id="TIGR00544">
    <property type="entry name" value="lgt"/>
    <property type="match status" value="1"/>
</dbReference>
<dbReference type="RefSeq" id="WP_128210738.1">
    <property type="nucleotide sequence ID" value="NZ_CP025746.1"/>
</dbReference>
<feature type="transmembrane region" description="Helical" evidence="7">
    <location>
        <begin position="171"/>
        <end position="191"/>
    </location>
</feature>
<accession>A0A410DMJ2</accession>
<feature type="transmembrane region" description="Helical" evidence="7">
    <location>
        <begin position="227"/>
        <end position="251"/>
    </location>
</feature>
<protein>
    <recommendedName>
        <fullName evidence="7">Phosphatidylglycerol--prolipoprotein diacylglyceryl transferase</fullName>
        <ecNumber evidence="7">2.5.1.145</ecNumber>
    </recommendedName>
</protein>
<comment type="function">
    <text evidence="7">Catalyzes the transfer of the diacylglyceryl group from phosphatidylglycerol to the sulfhydryl group of the N-terminal cysteine of a prolipoprotein, the first step in the formation of mature lipoproteins.</text>
</comment>
<keyword evidence="6 7" id="KW-0472">Membrane</keyword>
<evidence type="ECO:0000256" key="5">
    <source>
        <dbReference type="ARBA" id="ARBA00022989"/>
    </source>
</evidence>
<feature type="transmembrane region" description="Helical" evidence="7">
    <location>
        <begin position="198"/>
        <end position="215"/>
    </location>
</feature>
<dbReference type="InterPro" id="IPR001640">
    <property type="entry name" value="Lgt"/>
</dbReference>
<dbReference type="UniPathway" id="UPA00664"/>
<dbReference type="GO" id="GO:0008961">
    <property type="term" value="F:phosphatidylglycerol-prolipoprotein diacylglyceryl transferase activity"/>
    <property type="evidence" value="ECO:0007669"/>
    <property type="project" value="UniProtKB-UniRule"/>
</dbReference>
<dbReference type="HAMAP" id="MF_01147">
    <property type="entry name" value="Lgt"/>
    <property type="match status" value="1"/>
</dbReference>
<keyword evidence="9" id="KW-1185">Reference proteome</keyword>
<dbReference type="PANTHER" id="PTHR30589">
    <property type="entry name" value="PROLIPOPROTEIN DIACYLGLYCERYL TRANSFERASE"/>
    <property type="match status" value="1"/>
</dbReference>
<comment type="similarity">
    <text evidence="1 7">Belongs to the Lgt family.</text>
</comment>
<evidence type="ECO:0000256" key="4">
    <source>
        <dbReference type="ARBA" id="ARBA00022692"/>
    </source>
</evidence>
<dbReference type="GO" id="GO:0042158">
    <property type="term" value="P:lipoprotein biosynthetic process"/>
    <property type="evidence" value="ECO:0007669"/>
    <property type="project" value="UniProtKB-UniRule"/>
</dbReference>
<feature type="transmembrane region" description="Helical" evidence="7">
    <location>
        <begin position="87"/>
        <end position="104"/>
    </location>
</feature>
<dbReference type="Pfam" id="PF01790">
    <property type="entry name" value="LGT"/>
    <property type="match status" value="1"/>
</dbReference>
<proteinExistence type="inferred from homology"/>
<dbReference type="AlphaFoldDB" id="A0A410DMJ2"/>